<evidence type="ECO:0000256" key="7">
    <source>
        <dbReference type="SAM" id="Phobius"/>
    </source>
</evidence>
<evidence type="ECO:0000256" key="3">
    <source>
        <dbReference type="ARBA" id="ARBA00022989"/>
    </source>
</evidence>
<evidence type="ECO:0000256" key="6">
    <source>
        <dbReference type="SAM" id="MobiDB-lite"/>
    </source>
</evidence>
<dbReference type="Proteomes" id="UP000244855">
    <property type="component" value="Unassembled WGS sequence"/>
</dbReference>
<keyword evidence="3 7" id="KW-1133">Transmembrane helix</keyword>
<organism evidence="9 10">
    <name type="scientific">Periconia macrospinosa</name>
    <dbReference type="NCBI Taxonomy" id="97972"/>
    <lineage>
        <taxon>Eukaryota</taxon>
        <taxon>Fungi</taxon>
        <taxon>Dikarya</taxon>
        <taxon>Ascomycota</taxon>
        <taxon>Pezizomycotina</taxon>
        <taxon>Dothideomycetes</taxon>
        <taxon>Pleosporomycetidae</taxon>
        <taxon>Pleosporales</taxon>
        <taxon>Massarineae</taxon>
        <taxon>Periconiaceae</taxon>
        <taxon>Periconia</taxon>
    </lineage>
</organism>
<dbReference type="InterPro" id="IPR049326">
    <property type="entry name" value="Rhodopsin_dom_fungi"/>
</dbReference>
<comment type="similarity">
    <text evidence="5">Belongs to the SAT4 family.</text>
</comment>
<sequence>MEDRSQEILGVATFFFILTWLTVGLRIYVRGILHKGWGQDDWHMFVTLIIFTMYLAFQIVAGVHGTGRHRWDLSDEQARIALRYWYLCEIFYVLSNCTLKIALGTFYLRVAVRRWHVWSIRLLMIGTVLFSFIYFFIVIFQCTPASEFWNNHPASNKCIPTKGITHALSVFNAMADWSLCILPFLIVLDLQMSPRTKNLAVGVLAFAAIGSTATLVRMAYIHTLSNGPDFLYATTDVGIWSTVELGIGITACSIATLRPLLHATTWHLEPPRAPKPASPTSIPTTATEPDLERGTTSDDLVPSVAQGRVSTVIARPLALAKRGWARFSVASQTHVVEEQEFEDKEWTISRRHSVAVVEAAVAELPPRLQLSESIYRSFVRGSIMSLRELLREKWGNE</sequence>
<evidence type="ECO:0000313" key="10">
    <source>
        <dbReference type="Proteomes" id="UP000244855"/>
    </source>
</evidence>
<feature type="transmembrane region" description="Helical" evidence="7">
    <location>
        <begin position="45"/>
        <end position="64"/>
    </location>
</feature>
<keyword evidence="10" id="KW-1185">Reference proteome</keyword>
<dbReference type="GO" id="GO:0016020">
    <property type="term" value="C:membrane"/>
    <property type="evidence" value="ECO:0007669"/>
    <property type="project" value="UniProtKB-SubCell"/>
</dbReference>
<keyword evidence="4 7" id="KW-0472">Membrane</keyword>
<feature type="compositionally biased region" description="Low complexity" evidence="6">
    <location>
        <begin position="278"/>
        <end position="287"/>
    </location>
</feature>
<feature type="transmembrane region" description="Helical" evidence="7">
    <location>
        <begin position="84"/>
        <end position="108"/>
    </location>
</feature>
<feature type="transmembrane region" description="Helical" evidence="7">
    <location>
        <begin position="120"/>
        <end position="140"/>
    </location>
</feature>
<dbReference type="PANTHER" id="PTHR33048:SF96">
    <property type="entry name" value="INTEGRAL MEMBRANE PROTEIN"/>
    <property type="match status" value="1"/>
</dbReference>
<feature type="domain" description="Rhodopsin" evidence="8">
    <location>
        <begin position="25"/>
        <end position="262"/>
    </location>
</feature>
<dbReference type="OrthoDB" id="3923077at2759"/>
<evidence type="ECO:0000256" key="4">
    <source>
        <dbReference type="ARBA" id="ARBA00023136"/>
    </source>
</evidence>
<reference evidence="9 10" key="1">
    <citation type="journal article" date="2018" name="Sci. Rep.">
        <title>Comparative genomics provides insights into the lifestyle and reveals functional heterogeneity of dark septate endophytic fungi.</title>
        <authorList>
            <person name="Knapp D.G."/>
            <person name="Nemeth J.B."/>
            <person name="Barry K."/>
            <person name="Hainaut M."/>
            <person name="Henrissat B."/>
            <person name="Johnson J."/>
            <person name="Kuo A."/>
            <person name="Lim J.H.P."/>
            <person name="Lipzen A."/>
            <person name="Nolan M."/>
            <person name="Ohm R.A."/>
            <person name="Tamas L."/>
            <person name="Grigoriev I.V."/>
            <person name="Spatafora J.W."/>
            <person name="Nagy L.G."/>
            <person name="Kovacs G.M."/>
        </authorList>
    </citation>
    <scope>NUCLEOTIDE SEQUENCE [LARGE SCALE GENOMIC DNA]</scope>
    <source>
        <strain evidence="9 10">DSE2036</strain>
    </source>
</reference>
<dbReference type="AlphaFoldDB" id="A0A2V1DMW5"/>
<name>A0A2V1DMW5_9PLEO</name>
<evidence type="ECO:0000256" key="5">
    <source>
        <dbReference type="ARBA" id="ARBA00038359"/>
    </source>
</evidence>
<evidence type="ECO:0000256" key="2">
    <source>
        <dbReference type="ARBA" id="ARBA00022692"/>
    </source>
</evidence>
<dbReference type="PANTHER" id="PTHR33048">
    <property type="entry name" value="PTH11-LIKE INTEGRAL MEMBRANE PROTEIN (AFU_ORTHOLOGUE AFUA_5G11245)"/>
    <property type="match status" value="1"/>
</dbReference>
<gene>
    <name evidence="9" type="ORF">DM02DRAFT_672590</name>
</gene>
<dbReference type="InterPro" id="IPR052337">
    <property type="entry name" value="SAT4-like"/>
</dbReference>
<dbReference type="STRING" id="97972.A0A2V1DMW5"/>
<comment type="subcellular location">
    <subcellularLocation>
        <location evidence="1">Membrane</location>
        <topology evidence="1">Multi-pass membrane protein</topology>
    </subcellularLocation>
</comment>
<evidence type="ECO:0000313" key="9">
    <source>
        <dbReference type="EMBL" id="PVH99552.1"/>
    </source>
</evidence>
<evidence type="ECO:0000256" key="1">
    <source>
        <dbReference type="ARBA" id="ARBA00004141"/>
    </source>
</evidence>
<dbReference type="EMBL" id="KZ805390">
    <property type="protein sequence ID" value="PVH99552.1"/>
    <property type="molecule type" value="Genomic_DNA"/>
</dbReference>
<evidence type="ECO:0000259" key="8">
    <source>
        <dbReference type="Pfam" id="PF20684"/>
    </source>
</evidence>
<feature type="region of interest" description="Disordered" evidence="6">
    <location>
        <begin position="268"/>
        <end position="299"/>
    </location>
</feature>
<feature type="transmembrane region" description="Helical" evidence="7">
    <location>
        <begin position="12"/>
        <end position="33"/>
    </location>
</feature>
<accession>A0A2V1DMW5</accession>
<protein>
    <recommendedName>
        <fullName evidence="8">Rhodopsin domain-containing protein</fullName>
    </recommendedName>
</protein>
<feature type="transmembrane region" description="Helical" evidence="7">
    <location>
        <begin position="200"/>
        <end position="220"/>
    </location>
</feature>
<keyword evidence="2 7" id="KW-0812">Transmembrane</keyword>
<dbReference type="Pfam" id="PF20684">
    <property type="entry name" value="Fung_rhodopsin"/>
    <property type="match status" value="1"/>
</dbReference>
<proteinExistence type="inferred from homology"/>